<reference evidence="1" key="1">
    <citation type="submission" date="2022-07" db="EMBL/GenBank/DDBJ databases">
        <title>Phylogenomic reconstructions and comparative analyses of Kickxellomycotina fungi.</title>
        <authorList>
            <person name="Reynolds N.K."/>
            <person name="Stajich J.E."/>
            <person name="Barry K."/>
            <person name="Grigoriev I.V."/>
            <person name="Crous P."/>
            <person name="Smith M.E."/>
        </authorList>
    </citation>
    <scope>NUCLEOTIDE SEQUENCE</scope>
    <source>
        <strain evidence="1">Benny 63K</strain>
    </source>
</reference>
<accession>A0ACC1I294</accession>
<dbReference type="Proteomes" id="UP001150581">
    <property type="component" value="Unassembled WGS sequence"/>
</dbReference>
<keyword evidence="2" id="KW-1185">Reference proteome</keyword>
<evidence type="ECO:0000313" key="2">
    <source>
        <dbReference type="Proteomes" id="UP001150581"/>
    </source>
</evidence>
<gene>
    <name evidence="1" type="ORF">LPJ66_011141</name>
</gene>
<organism evidence="1 2">
    <name type="scientific">Kickxella alabastrina</name>
    <dbReference type="NCBI Taxonomy" id="61397"/>
    <lineage>
        <taxon>Eukaryota</taxon>
        <taxon>Fungi</taxon>
        <taxon>Fungi incertae sedis</taxon>
        <taxon>Zoopagomycota</taxon>
        <taxon>Kickxellomycotina</taxon>
        <taxon>Kickxellomycetes</taxon>
        <taxon>Kickxellales</taxon>
        <taxon>Kickxellaceae</taxon>
        <taxon>Kickxella</taxon>
    </lineage>
</organism>
<comment type="caution">
    <text evidence="1">The sequence shown here is derived from an EMBL/GenBank/DDBJ whole genome shotgun (WGS) entry which is preliminary data.</text>
</comment>
<dbReference type="EMBL" id="JANBPG010003227">
    <property type="protein sequence ID" value="KAJ1882517.1"/>
    <property type="molecule type" value="Genomic_DNA"/>
</dbReference>
<protein>
    <submittedName>
        <fullName evidence="1">Uncharacterized protein</fullName>
    </submittedName>
</protein>
<proteinExistence type="predicted"/>
<sequence length="118" mass="12896">MALLTSMFESGRIDFKGQELVSKLATFLIVGSALAAVVVGYSQHALSLCFYTYVAGVALTYIVVLPAWPFYKRNPVKWLPRKQAVAGNNTAPALVDSPNQPTSRKTLVEDVSDDEMDN</sequence>
<evidence type="ECO:0000313" key="1">
    <source>
        <dbReference type="EMBL" id="KAJ1882517.1"/>
    </source>
</evidence>
<name>A0ACC1I294_9FUNG</name>